<feature type="region of interest" description="Disordered" evidence="1">
    <location>
        <begin position="24"/>
        <end position="228"/>
    </location>
</feature>
<feature type="compositionally biased region" description="Polar residues" evidence="1">
    <location>
        <begin position="261"/>
        <end position="270"/>
    </location>
</feature>
<dbReference type="Gene3D" id="2.130.10.10">
    <property type="entry name" value="YVTN repeat-like/Quinoprotein amine dehydrogenase"/>
    <property type="match status" value="2"/>
</dbReference>
<dbReference type="SUPFAM" id="SSF50978">
    <property type="entry name" value="WD40 repeat-like"/>
    <property type="match status" value="1"/>
</dbReference>
<sequence length="1332" mass="142083">MADTQNNQEADEFGALAHEGVSSLRSRFEQLSQSERPPAGASSATVGSRPSSSAGFPRPSGARSLSARPPPSQHAMTVSGGASADVAATPSSAGTSSLRQPPPQTSSSSRSVSPLPGSSASSASADANSRPAHTKKPSDQKAVKQAPTAFGAAPPSLIINKPATAGQHHPSGGRNAAAATAAATPPQPQQPASAPTTTTKASSSTTPSIKVPPPRPPKPAEKFKILDDADLEHLRSQARVASLASKFTHGAQEGADRFSMAMNQAFSSQHARQRSHPAETTLRAPSHKDAPPRPAIPPKPLKGDPSSDSLLAMPGTMAALAIDADGYSPEVDGTSSVLSSGPSGAPPPLPSRTPDKSAADSVRRRRFSLSASKSTGSLPLLRDPLDDDRTPPLPPLPARRGPGAAPEINAAPSPAVLPPPQRVQPTATAAAATSAPVSRSVSSAYSIPTTTTASGPDVPARSGTGYTIQPPPPPPGGARLLERSHTHSRFFSSTHSSTPARPPARDDGSDSSDEDEYGEMAAHLLPPSSLAGPLSAGRPAGALGMPSAAELPDTSRANRRAPKFSPDCTTAARAAFQCFAACGHTVVTGSGDKVKVYRVGELATGLGEKLCTVGEHGNSKELKLTALEFRPPNHGVPPVPAMGIRSHGETADEGRYLWCGTKDGHLWELDVAEARTVHSRVNVHSAPIQLLRRIGNKMISMDESGKISVWLPQANEDPSLQGLRLSNQPITQRIALEKGSFAVMLGQQLWVAGPVSPRSAKDYNGSKGPRIRIYNPFADDKPFNATSKAVMMPPEMANGVGSVTGGTIVPTKPDRACLAHDSGHVSIWSRQTFECISVHKLGPGITAVAGVVKYLWAANRSGNIAVYDIDATPWRALKIWPAHKEPVMSIRVDEHGIGKVGRLQVASAGLDATVHLWDGTLSFDWIQLEKSKREVEFCTYRNLKILQATFNVDAANPVDLETSAENMELFPNMLRNACAVGGDPKAGGVTPDRPPDIIVFGFQELIDLESKKLTAKSLLLGSGKKRANDFGDRVSRQYRAWHDKLTSLVRLAMPPTCGYLLVQSESLVGLFTCVFVKQAEFKHVKETAISTVKTGMGGRYGNKGAVIARMVIDHTSLCFANCHLAAGQKHIKQRNADVADILESPTVFDDHYADPAAYVGGGDGSMILDHELCFWGGDLNYRIDLKRDTVLSAVGSSRLGPLVEADQLRRELKNNPTFRLKSFSEAPLSFLPTYKYDRGTHEWDTSEKSRIPAWCDRILWRSHNPDRIRCLEYRRWEATISDHRPVTAIFEAKVKAIDPAKSKVVEDELKARWATLEHGILETAEKYYDDPV</sequence>
<feature type="compositionally biased region" description="Low complexity" evidence="1">
    <location>
        <begin position="105"/>
        <end position="131"/>
    </location>
</feature>
<dbReference type="InterPro" id="IPR036322">
    <property type="entry name" value="WD40_repeat_dom_sf"/>
</dbReference>
<evidence type="ECO:0000313" key="4">
    <source>
        <dbReference type="Proteomes" id="UP000323386"/>
    </source>
</evidence>
<dbReference type="InterPro" id="IPR036691">
    <property type="entry name" value="Endo/exonu/phosph_ase_sf"/>
</dbReference>
<feature type="domain" description="Inositol polyphosphate-related phosphatase" evidence="2">
    <location>
        <begin position="941"/>
        <end position="1298"/>
    </location>
</feature>
<evidence type="ECO:0000259" key="2">
    <source>
        <dbReference type="SMART" id="SM00128"/>
    </source>
</evidence>
<feature type="compositionally biased region" description="Basic and acidic residues" evidence="1">
    <location>
        <begin position="353"/>
        <end position="362"/>
    </location>
</feature>
<dbReference type="GO" id="GO:0046856">
    <property type="term" value="P:phosphatidylinositol dephosphorylation"/>
    <property type="evidence" value="ECO:0007669"/>
    <property type="project" value="InterPro"/>
</dbReference>
<dbReference type="SMART" id="SM00320">
    <property type="entry name" value="WD40"/>
    <property type="match status" value="2"/>
</dbReference>
<dbReference type="SUPFAM" id="SSF56219">
    <property type="entry name" value="DNase I-like"/>
    <property type="match status" value="1"/>
</dbReference>
<accession>A0A5C3F976</accession>
<feature type="compositionally biased region" description="Low complexity" evidence="1">
    <location>
        <begin position="519"/>
        <end position="537"/>
    </location>
</feature>
<feature type="compositionally biased region" description="Low complexity" evidence="1">
    <location>
        <begin position="334"/>
        <end position="343"/>
    </location>
</feature>
<proteinExistence type="predicted"/>
<dbReference type="Gene3D" id="3.60.10.10">
    <property type="entry name" value="Endonuclease/exonuclease/phosphatase"/>
    <property type="match status" value="1"/>
</dbReference>
<dbReference type="Proteomes" id="UP000323386">
    <property type="component" value="Unassembled WGS sequence"/>
</dbReference>
<evidence type="ECO:0000313" key="3">
    <source>
        <dbReference type="EMBL" id="SPO40760.1"/>
    </source>
</evidence>
<dbReference type="PANTHER" id="PTHR11200">
    <property type="entry name" value="INOSITOL 5-PHOSPHATASE"/>
    <property type="match status" value="1"/>
</dbReference>
<dbReference type="OrthoDB" id="2248459at2759"/>
<dbReference type="InterPro" id="IPR000300">
    <property type="entry name" value="IPPc"/>
</dbReference>
<feature type="compositionally biased region" description="Polar residues" evidence="1">
    <location>
        <begin position="24"/>
        <end position="35"/>
    </location>
</feature>
<feature type="compositionally biased region" description="Low complexity" evidence="1">
    <location>
        <begin position="423"/>
        <end position="444"/>
    </location>
</feature>
<dbReference type="InterPro" id="IPR046985">
    <property type="entry name" value="IP5"/>
</dbReference>
<feature type="compositionally biased region" description="Basic and acidic residues" evidence="1">
    <location>
        <begin position="218"/>
        <end position="228"/>
    </location>
</feature>
<keyword evidence="4" id="KW-1185">Reference proteome</keyword>
<feature type="compositionally biased region" description="Low complexity" evidence="1">
    <location>
        <begin position="176"/>
        <end position="209"/>
    </location>
</feature>
<name>A0A5C3F976_9BASI</name>
<feature type="compositionally biased region" description="Low complexity" evidence="1">
    <location>
        <begin position="489"/>
        <end position="498"/>
    </location>
</feature>
<dbReference type="Pfam" id="PF22669">
    <property type="entry name" value="Exo_endo_phos2"/>
    <property type="match status" value="1"/>
</dbReference>
<dbReference type="PANTHER" id="PTHR11200:SF240">
    <property type="entry name" value="INOSITOL POLYPHOSPHATE 5-PHOSPHATASE C9G1.10C-RELATED"/>
    <property type="match status" value="1"/>
</dbReference>
<feature type="compositionally biased region" description="Acidic residues" evidence="1">
    <location>
        <begin position="509"/>
        <end position="518"/>
    </location>
</feature>
<dbReference type="EMBL" id="OOIP01000022">
    <property type="protein sequence ID" value="SPO40760.1"/>
    <property type="molecule type" value="Genomic_DNA"/>
</dbReference>
<dbReference type="InterPro" id="IPR015943">
    <property type="entry name" value="WD40/YVTN_repeat-like_dom_sf"/>
</dbReference>
<organism evidence="3 4">
    <name type="scientific">Pseudozyma flocculosa</name>
    <dbReference type="NCBI Taxonomy" id="84751"/>
    <lineage>
        <taxon>Eukaryota</taxon>
        <taxon>Fungi</taxon>
        <taxon>Dikarya</taxon>
        <taxon>Basidiomycota</taxon>
        <taxon>Ustilaginomycotina</taxon>
        <taxon>Ustilaginomycetes</taxon>
        <taxon>Ustilaginales</taxon>
        <taxon>Ustilaginaceae</taxon>
        <taxon>Pseudozyma</taxon>
    </lineage>
</organism>
<feature type="compositionally biased region" description="Polar residues" evidence="1">
    <location>
        <begin position="445"/>
        <end position="454"/>
    </location>
</feature>
<reference evidence="3 4" key="1">
    <citation type="submission" date="2018-03" db="EMBL/GenBank/DDBJ databases">
        <authorList>
            <person name="Guldener U."/>
        </authorList>
    </citation>
    <scope>NUCLEOTIDE SEQUENCE [LARGE SCALE GENOMIC DNA]</scope>
    <source>
        <strain evidence="3 4">DAOM196992</strain>
    </source>
</reference>
<feature type="region of interest" description="Disordered" evidence="1">
    <location>
        <begin position="255"/>
        <end position="565"/>
    </location>
</feature>
<gene>
    <name evidence="3" type="ORF">PSFLO_06242</name>
</gene>
<dbReference type="GO" id="GO:0004439">
    <property type="term" value="F:phosphatidylinositol-4,5-bisphosphate 5-phosphatase activity"/>
    <property type="evidence" value="ECO:0007669"/>
    <property type="project" value="TreeGrafter"/>
</dbReference>
<protein>
    <recommendedName>
        <fullName evidence="2">Inositol polyphosphate-related phosphatase domain-containing protein</fullName>
    </recommendedName>
</protein>
<dbReference type="SMART" id="SM00128">
    <property type="entry name" value="IPPc"/>
    <property type="match status" value="1"/>
</dbReference>
<evidence type="ECO:0000256" key="1">
    <source>
        <dbReference type="SAM" id="MobiDB-lite"/>
    </source>
</evidence>
<dbReference type="InterPro" id="IPR001680">
    <property type="entry name" value="WD40_rpt"/>
</dbReference>
<feature type="compositionally biased region" description="Polar residues" evidence="1">
    <location>
        <begin position="42"/>
        <end position="54"/>
    </location>
</feature>